<evidence type="ECO:0000256" key="1">
    <source>
        <dbReference type="SAM" id="Phobius"/>
    </source>
</evidence>
<keyword evidence="1" id="KW-0812">Transmembrane</keyword>
<protein>
    <submittedName>
        <fullName evidence="2">Uncharacterized protein</fullName>
    </submittedName>
</protein>
<keyword evidence="1" id="KW-0472">Membrane</keyword>
<dbReference type="OrthoDB" id="2438290at2759"/>
<evidence type="ECO:0000313" key="3">
    <source>
        <dbReference type="Proteomes" id="UP000266861"/>
    </source>
</evidence>
<organism evidence="2 3">
    <name type="scientific">Diversispora epigaea</name>
    <dbReference type="NCBI Taxonomy" id="1348612"/>
    <lineage>
        <taxon>Eukaryota</taxon>
        <taxon>Fungi</taxon>
        <taxon>Fungi incertae sedis</taxon>
        <taxon>Mucoromycota</taxon>
        <taxon>Glomeromycotina</taxon>
        <taxon>Glomeromycetes</taxon>
        <taxon>Diversisporales</taxon>
        <taxon>Diversisporaceae</taxon>
        <taxon>Diversispora</taxon>
    </lineage>
</organism>
<dbReference type="AlphaFoldDB" id="A0A397G8G9"/>
<dbReference type="Proteomes" id="UP000266861">
    <property type="component" value="Unassembled WGS sequence"/>
</dbReference>
<gene>
    <name evidence="2" type="ORF">Glove_682g60</name>
</gene>
<reference evidence="2 3" key="1">
    <citation type="submission" date="2018-08" db="EMBL/GenBank/DDBJ databases">
        <title>Genome and evolution of the arbuscular mycorrhizal fungus Diversispora epigaea (formerly Glomus versiforme) and its bacterial endosymbionts.</title>
        <authorList>
            <person name="Sun X."/>
            <person name="Fei Z."/>
            <person name="Harrison M."/>
        </authorList>
    </citation>
    <scope>NUCLEOTIDE SEQUENCE [LARGE SCALE GENOMIC DNA]</scope>
    <source>
        <strain evidence="2 3">IT104</strain>
    </source>
</reference>
<name>A0A397G8G9_9GLOM</name>
<proteinExistence type="predicted"/>
<sequence>MKQQLLELIKLLRFYYIIIIIFQIYFFPPLINCLNKEKELQNIIINKDYVQELQIVTPKRGSYFVVGSTHFILWNYVGTSNIDIFVSIAATVQTPSRNISTTVFKKLTNTYPNHLNFSIDSMWPITATYNVIITSIFNPNITSESGDFYIWAMEEKDKRFVVQCFANILISIMYLNI</sequence>
<keyword evidence="3" id="KW-1185">Reference proteome</keyword>
<comment type="caution">
    <text evidence="2">The sequence shown here is derived from an EMBL/GenBank/DDBJ whole genome shotgun (WGS) entry which is preliminary data.</text>
</comment>
<accession>A0A397G8G9</accession>
<keyword evidence="1" id="KW-1133">Transmembrane helix</keyword>
<evidence type="ECO:0000313" key="2">
    <source>
        <dbReference type="EMBL" id="RHZ45243.1"/>
    </source>
</evidence>
<feature type="transmembrane region" description="Helical" evidence="1">
    <location>
        <begin position="12"/>
        <end position="31"/>
    </location>
</feature>
<dbReference type="EMBL" id="PQFF01000551">
    <property type="protein sequence ID" value="RHZ45243.1"/>
    <property type="molecule type" value="Genomic_DNA"/>
</dbReference>